<evidence type="ECO:0000256" key="1">
    <source>
        <dbReference type="SAM" id="MobiDB-lite"/>
    </source>
</evidence>
<evidence type="ECO:0000313" key="2">
    <source>
        <dbReference type="EMBL" id="APO70574.1"/>
    </source>
</evidence>
<protein>
    <submittedName>
        <fullName evidence="2">Uncharacterized protein</fullName>
    </submittedName>
</protein>
<accession>A0A1L5NRR7</accession>
<feature type="region of interest" description="Disordered" evidence="1">
    <location>
        <begin position="26"/>
        <end position="52"/>
    </location>
</feature>
<gene>
    <name evidence="2" type="ORF">IE4872_PD00030</name>
</gene>
<name>A0A1L5NRR7_9HYPH</name>
<dbReference type="AlphaFoldDB" id="A0A1L5NRR7"/>
<feature type="region of interest" description="Disordered" evidence="1">
    <location>
        <begin position="1"/>
        <end position="20"/>
    </location>
</feature>
<proteinExistence type="predicted"/>
<evidence type="ECO:0000313" key="3">
    <source>
        <dbReference type="Proteomes" id="UP000184749"/>
    </source>
</evidence>
<sequence length="93" mass="10561">MPTPIERLPGAHKSKAANEARLGLRNQMGRVSARGAHRTGRVPDHHERCRWSGRQRTSGEALFMAFDLRYFDGHDPTEAYRELSRSLAFDVKA</sequence>
<dbReference type="Proteomes" id="UP000184749">
    <property type="component" value="Plasmid pRgalIE4872d"/>
</dbReference>
<feature type="compositionally biased region" description="Basic and acidic residues" evidence="1">
    <location>
        <begin position="41"/>
        <end position="50"/>
    </location>
</feature>
<geneLocation type="plasmid" evidence="3">
    <name>prgalie4872d</name>
</geneLocation>
<reference evidence="2 3" key="1">
    <citation type="submission" date="2016-09" db="EMBL/GenBank/DDBJ databases">
        <title>The complete genome sequences of Rhizobium gallicum, symbiovars gallicum and phaseoli, symbionts associated to common bean (Phaseolus vulgaris).</title>
        <authorList>
            <person name="Bustos P."/>
            <person name="Santamaria R.I."/>
            <person name="Perez-Carrascal O.M."/>
            <person name="Juarez S."/>
            <person name="Lozano L."/>
            <person name="Martinez-Flores I."/>
            <person name="Martinez-Romero E."/>
            <person name="Cevallos M."/>
            <person name="Romero D."/>
            <person name="Davila G."/>
            <person name="Gonzalez V."/>
        </authorList>
    </citation>
    <scope>NUCLEOTIDE SEQUENCE [LARGE SCALE GENOMIC DNA]</scope>
    <source>
        <strain evidence="2 3">IE4872</strain>
        <plasmid evidence="3">prgalie4872d</plasmid>
    </source>
</reference>
<dbReference type="EMBL" id="CP017105">
    <property type="protein sequence ID" value="APO70574.1"/>
    <property type="molecule type" value="Genomic_DNA"/>
</dbReference>
<organism evidence="2 3">
    <name type="scientific">Rhizobium gallicum</name>
    <dbReference type="NCBI Taxonomy" id="56730"/>
    <lineage>
        <taxon>Bacteria</taxon>
        <taxon>Pseudomonadati</taxon>
        <taxon>Pseudomonadota</taxon>
        <taxon>Alphaproteobacteria</taxon>
        <taxon>Hyphomicrobiales</taxon>
        <taxon>Rhizobiaceae</taxon>
        <taxon>Rhizobium/Agrobacterium group</taxon>
        <taxon>Rhizobium</taxon>
    </lineage>
</organism>
<keyword evidence="2" id="KW-0614">Plasmid</keyword>